<dbReference type="EnsemblMetazoa" id="LLOJ003485-RA">
    <property type="protein sequence ID" value="LLOJ003485-PA"/>
    <property type="gene ID" value="LLOJ003485"/>
</dbReference>
<dbReference type="VEuPathDB" id="VectorBase:LLONM1_002555"/>
<protein>
    <submittedName>
        <fullName evidence="1">Uncharacterized protein</fullName>
    </submittedName>
</protein>
<accession>A0A1B0GI09</accession>
<dbReference type="AlphaFoldDB" id="A0A1B0GI09"/>
<dbReference type="EMBL" id="AJWK01011149">
    <property type="status" value="NOT_ANNOTATED_CDS"/>
    <property type="molecule type" value="Genomic_DNA"/>
</dbReference>
<reference evidence="1" key="1">
    <citation type="submission" date="2020-05" db="UniProtKB">
        <authorList>
            <consortium name="EnsemblMetazoa"/>
        </authorList>
    </citation>
    <scope>IDENTIFICATION</scope>
    <source>
        <strain evidence="1">Jacobina</strain>
    </source>
</reference>
<name>A0A1B0GI09_LUTLO</name>
<proteinExistence type="predicted"/>
<organism evidence="1 2">
    <name type="scientific">Lutzomyia longipalpis</name>
    <name type="common">Sand fly</name>
    <dbReference type="NCBI Taxonomy" id="7200"/>
    <lineage>
        <taxon>Eukaryota</taxon>
        <taxon>Metazoa</taxon>
        <taxon>Ecdysozoa</taxon>
        <taxon>Arthropoda</taxon>
        <taxon>Hexapoda</taxon>
        <taxon>Insecta</taxon>
        <taxon>Pterygota</taxon>
        <taxon>Neoptera</taxon>
        <taxon>Endopterygota</taxon>
        <taxon>Diptera</taxon>
        <taxon>Nematocera</taxon>
        <taxon>Psychodoidea</taxon>
        <taxon>Psychodidae</taxon>
        <taxon>Lutzomyia</taxon>
        <taxon>Lutzomyia</taxon>
    </lineage>
</organism>
<keyword evidence="2" id="KW-1185">Reference proteome</keyword>
<evidence type="ECO:0000313" key="1">
    <source>
        <dbReference type="EnsemblMetazoa" id="LLOJ003485-PA"/>
    </source>
</evidence>
<dbReference type="Proteomes" id="UP000092461">
    <property type="component" value="Unassembled WGS sequence"/>
</dbReference>
<dbReference type="VEuPathDB" id="VectorBase:LLOJ003485"/>
<sequence length="94" mass="10943">MAEESLQLPPEHNLDYHIVSLFERLENLRKEQNQGAVLVVGGRVSRPSMQAEIRTLEFWSSSNSSRVNQYKNYISLKHNFLPIYNLFVHTSLII</sequence>
<evidence type="ECO:0000313" key="2">
    <source>
        <dbReference type="Proteomes" id="UP000092461"/>
    </source>
</evidence>